<feature type="domain" description="Fatty acid hydroxylase" evidence="6">
    <location>
        <begin position="111"/>
        <end position="243"/>
    </location>
</feature>
<dbReference type="GO" id="GO:0008610">
    <property type="term" value="P:lipid biosynthetic process"/>
    <property type="evidence" value="ECO:0007669"/>
    <property type="project" value="InterPro"/>
</dbReference>
<evidence type="ECO:0000313" key="8">
    <source>
        <dbReference type="EMBL" id="VFT98229.1"/>
    </source>
</evidence>
<evidence type="ECO:0000313" key="9">
    <source>
        <dbReference type="Proteomes" id="UP000332933"/>
    </source>
</evidence>
<dbReference type="GO" id="GO:0005506">
    <property type="term" value="F:iron ion binding"/>
    <property type="evidence" value="ECO:0007669"/>
    <property type="project" value="InterPro"/>
</dbReference>
<dbReference type="GO" id="GO:0016491">
    <property type="term" value="F:oxidoreductase activity"/>
    <property type="evidence" value="ECO:0007669"/>
    <property type="project" value="InterPro"/>
</dbReference>
<evidence type="ECO:0000256" key="5">
    <source>
        <dbReference type="SAM" id="Phobius"/>
    </source>
</evidence>
<evidence type="ECO:0000259" key="6">
    <source>
        <dbReference type="Pfam" id="PF04116"/>
    </source>
</evidence>
<evidence type="ECO:0000256" key="2">
    <source>
        <dbReference type="ARBA" id="ARBA00022692"/>
    </source>
</evidence>
<dbReference type="Proteomes" id="UP000332933">
    <property type="component" value="Unassembled WGS sequence"/>
</dbReference>
<organism evidence="8 9">
    <name type="scientific">Aphanomyces stellatus</name>
    <dbReference type="NCBI Taxonomy" id="120398"/>
    <lineage>
        <taxon>Eukaryota</taxon>
        <taxon>Sar</taxon>
        <taxon>Stramenopiles</taxon>
        <taxon>Oomycota</taxon>
        <taxon>Saprolegniomycetes</taxon>
        <taxon>Saprolegniales</taxon>
        <taxon>Verrucalvaceae</taxon>
        <taxon>Aphanomyces</taxon>
    </lineage>
</organism>
<reference evidence="7" key="2">
    <citation type="submission" date="2019-06" db="EMBL/GenBank/DDBJ databases">
        <title>Genomics analysis of Aphanomyces spp. identifies a new class of oomycete effector associated with host adaptation.</title>
        <authorList>
            <person name="Gaulin E."/>
        </authorList>
    </citation>
    <scope>NUCLEOTIDE SEQUENCE</scope>
    <source>
        <strain evidence="7">CBS 578.67</strain>
    </source>
</reference>
<evidence type="ECO:0000313" key="7">
    <source>
        <dbReference type="EMBL" id="KAF0686717.1"/>
    </source>
</evidence>
<dbReference type="EMBL" id="CAADRA010007005">
    <property type="protein sequence ID" value="VFT98229.1"/>
    <property type="molecule type" value="Genomic_DNA"/>
</dbReference>
<evidence type="ECO:0000256" key="4">
    <source>
        <dbReference type="ARBA" id="ARBA00023136"/>
    </source>
</evidence>
<gene>
    <name evidence="8" type="primary">Aste57867_21559</name>
    <name evidence="7" type="ORF">As57867_021490</name>
    <name evidence="8" type="ORF">ASTE57867_21559</name>
</gene>
<reference evidence="8 9" key="1">
    <citation type="submission" date="2019-03" db="EMBL/GenBank/DDBJ databases">
        <authorList>
            <person name="Gaulin E."/>
            <person name="Dumas B."/>
        </authorList>
    </citation>
    <scope>NUCLEOTIDE SEQUENCE [LARGE SCALE GENOMIC DNA]</scope>
    <source>
        <strain evidence="8">CBS 568.67</strain>
    </source>
</reference>
<dbReference type="OrthoDB" id="1658724at2759"/>
<feature type="transmembrane region" description="Helical" evidence="5">
    <location>
        <begin position="70"/>
        <end position="89"/>
    </location>
</feature>
<keyword evidence="2 5" id="KW-0812">Transmembrane</keyword>
<dbReference type="GO" id="GO:0016020">
    <property type="term" value="C:membrane"/>
    <property type="evidence" value="ECO:0007669"/>
    <property type="project" value="UniProtKB-SubCell"/>
</dbReference>
<feature type="transmembrane region" description="Helical" evidence="5">
    <location>
        <begin position="101"/>
        <end position="124"/>
    </location>
</feature>
<proteinExistence type="predicted"/>
<comment type="subcellular location">
    <subcellularLocation>
        <location evidence="1">Membrane</location>
    </subcellularLocation>
</comment>
<protein>
    <submittedName>
        <fullName evidence="8">Aste57867_21559 protein</fullName>
    </submittedName>
</protein>
<feature type="transmembrane region" description="Helical" evidence="5">
    <location>
        <begin position="162"/>
        <end position="185"/>
    </location>
</feature>
<sequence>MLEPLWTSFTSDASTFNVAFGGTLGVIMVAAVTSSLACGIMDLQPSLRKYKIQSSSLPTLARYVDCLKHIAINQMVVHVPLILAVVALWGDRSTFAATLPLPTLSTIALEFILFMLCEDFLFYWMHRLLHWKLIYKYVHKVHHEHTAPFGLSVIHTHPIEELLSTGAILAGPLLVGSHILCLWIWTFIRIVKAIEAHSGYDFPVGLTTLLPFLTSPVRHDYHHEHFDSNFGSTLPFWDWMCGTDAPFRALQQEKAARGEHASFDLFDYLSVAKTKIV</sequence>
<dbReference type="Pfam" id="PF04116">
    <property type="entry name" value="FA_hydroxylase"/>
    <property type="match status" value="1"/>
</dbReference>
<keyword evidence="4 5" id="KW-0472">Membrane</keyword>
<dbReference type="AlphaFoldDB" id="A0A485LJX6"/>
<evidence type="ECO:0000256" key="3">
    <source>
        <dbReference type="ARBA" id="ARBA00022989"/>
    </source>
</evidence>
<name>A0A485LJX6_9STRA</name>
<feature type="transmembrane region" description="Helical" evidence="5">
    <location>
        <begin position="20"/>
        <end position="41"/>
    </location>
</feature>
<keyword evidence="9" id="KW-1185">Reference proteome</keyword>
<keyword evidence="3 5" id="KW-1133">Transmembrane helix</keyword>
<accession>A0A485LJX6</accession>
<dbReference type="EMBL" id="VJMH01006979">
    <property type="protein sequence ID" value="KAF0686717.1"/>
    <property type="molecule type" value="Genomic_DNA"/>
</dbReference>
<evidence type="ECO:0000256" key="1">
    <source>
        <dbReference type="ARBA" id="ARBA00004370"/>
    </source>
</evidence>
<dbReference type="InterPro" id="IPR006694">
    <property type="entry name" value="Fatty_acid_hydroxylase"/>
</dbReference>
<dbReference type="PANTHER" id="PTHR11863">
    <property type="entry name" value="STEROL DESATURASE"/>
    <property type="match status" value="1"/>
</dbReference>
<dbReference type="InterPro" id="IPR050307">
    <property type="entry name" value="Sterol_Desaturase_Related"/>
</dbReference>